<reference evidence="8 9" key="1">
    <citation type="submission" date="2019-04" db="EMBL/GenBank/DDBJ databases">
        <authorList>
            <person name="Li Y."/>
            <person name="Wang J."/>
        </authorList>
    </citation>
    <scope>NUCLEOTIDE SEQUENCE [LARGE SCALE GENOMIC DNA]</scope>
    <source>
        <strain evidence="8 9">DSM 14668</strain>
    </source>
</reference>
<feature type="compositionally biased region" description="Low complexity" evidence="7">
    <location>
        <begin position="33"/>
        <end position="42"/>
    </location>
</feature>
<dbReference type="InterPro" id="IPR019500">
    <property type="entry name" value="Pep_S46"/>
</dbReference>
<comment type="function">
    <text evidence="6">Catalyzes the removal of dipeptides from the N-terminus of oligopeptides.</text>
</comment>
<dbReference type="GO" id="GO:0070009">
    <property type="term" value="F:serine-type aminopeptidase activity"/>
    <property type="evidence" value="ECO:0007669"/>
    <property type="project" value="UniProtKB-UniRule"/>
</dbReference>
<dbReference type="PANTHER" id="PTHR38469:SF1">
    <property type="entry name" value="PERIPLASMIC PEPTIDASE SUBFAMILY S1B"/>
    <property type="match status" value="1"/>
</dbReference>
<evidence type="ECO:0000256" key="6">
    <source>
        <dbReference type="RuleBase" id="RU366067"/>
    </source>
</evidence>
<evidence type="ECO:0000256" key="4">
    <source>
        <dbReference type="ARBA" id="ARBA00022729"/>
    </source>
</evidence>
<dbReference type="FunFam" id="2.40.10.10:FF:000102">
    <property type="entry name" value="Dipeptidyl-peptidase 7"/>
    <property type="match status" value="1"/>
</dbReference>
<dbReference type="Gene3D" id="2.40.10.10">
    <property type="entry name" value="Trypsin-like serine proteases"/>
    <property type="match status" value="1"/>
</dbReference>
<dbReference type="EC" id="3.4.14.-" evidence="6"/>
<evidence type="ECO:0000256" key="5">
    <source>
        <dbReference type="ARBA" id="ARBA00022801"/>
    </source>
</evidence>
<dbReference type="Pfam" id="PF10459">
    <property type="entry name" value="Peptidase_S46"/>
    <property type="match status" value="1"/>
</dbReference>
<gene>
    <name evidence="8" type="ORF">E8A74_43515</name>
</gene>
<feature type="signal peptide" evidence="6">
    <location>
        <begin position="1"/>
        <end position="21"/>
    </location>
</feature>
<evidence type="ECO:0000256" key="1">
    <source>
        <dbReference type="ARBA" id="ARBA00010491"/>
    </source>
</evidence>
<feature type="chain" id="PRO_5023153954" description="Dipeptidyl-peptidase" evidence="6">
    <location>
        <begin position="22"/>
        <end position="769"/>
    </location>
</feature>
<dbReference type="GO" id="GO:0006508">
    <property type="term" value="P:proteolysis"/>
    <property type="evidence" value="ECO:0007669"/>
    <property type="project" value="UniProtKB-KW"/>
</dbReference>
<evidence type="ECO:0000256" key="2">
    <source>
        <dbReference type="ARBA" id="ARBA00022438"/>
    </source>
</evidence>
<dbReference type="OrthoDB" id="9805367at2"/>
<dbReference type="PROSITE" id="PS51257">
    <property type="entry name" value="PROKAR_LIPOPROTEIN"/>
    <property type="match status" value="1"/>
</dbReference>
<comment type="similarity">
    <text evidence="1 6">Belongs to the peptidase S46 family.</text>
</comment>
<keyword evidence="3 6" id="KW-0645">Protease</keyword>
<dbReference type="RefSeq" id="WP_136935057.1">
    <property type="nucleotide sequence ID" value="NZ_SSMQ01000078.1"/>
</dbReference>
<comment type="caution">
    <text evidence="8">The sequence shown here is derived from an EMBL/GenBank/DDBJ whole genome shotgun (WGS) entry which is preliminary data.</text>
</comment>
<accession>A0A4U1IUE1</accession>
<sequence length="769" mass="83867">MPRLTNSFSALALLVSTLGLGLGCGAEPPPPADSANSSAANDGAKTGPKEDTKAAEVKGPERKPFENPGGMWVPSQLAEHEAKLKGAGLEIDPKALTDPMQPPLAAVVSLGGCSASFVSPDGLIVTNHHCVTGILQFNATPKQNVANDGYLAKTRADEKWAGPTNRIFVTRSFKDVTKDVRQGLDKLPNDRMRNDQIEMREKSLVAACEKDRPEVRCSLKAYFGGAQYLLVEQLEIRDVRLVYAPPEGVGNFGGEIDNWRWPRHGGDFAFLRAYVGKDQKPADHAETNVPYKPAHYLRLAQKPLAPNDFVMVAGYPGATNRLRTSFEIKEALEWGYPRRIAAFEEGVKVLESVSKQKEEIAIKANPFLRGISNALTKIKGLAEGLGKGGVASERAKKDAELAAWIGGDAERKAAYGDVIAKIEALVAEQKKTREEDMALGSVMMSASLFQAASTIVRMAEERPKADAERDPEFQERTWKRIEQKMTRLSASYDRVIDQAMLKLALERIAKLPEKERPAFVATIVGKKLDAAAIEKAVKGLYEGTKLEDEKARLDLLKTAKLDDLKKSKDPLLKLAVALRPAYKASEDREKSFDGAMALLRPKYFDALQKMMGQQIAPDANGTLRVTYGSVRGYRPTKDAPVYAPFTTTSEMVKKHTGKDPFEAPAKLLAAANAKKWGAYADATLGEVPVDFLSDLDITGGNSGSPTLNGKGELVGLAFDGNYEAMASDVIFLPEITRTIHVDLRYVLWVMDVEGADNVLQELGVKPSID</sequence>
<dbReference type="PANTHER" id="PTHR38469">
    <property type="entry name" value="PERIPLASMIC PEPTIDASE SUBFAMILY S1B"/>
    <property type="match status" value="1"/>
</dbReference>
<proteinExistence type="inferred from homology"/>
<evidence type="ECO:0000256" key="7">
    <source>
        <dbReference type="SAM" id="MobiDB-lite"/>
    </source>
</evidence>
<feature type="compositionally biased region" description="Basic and acidic residues" evidence="7">
    <location>
        <begin position="47"/>
        <end position="65"/>
    </location>
</feature>
<dbReference type="EMBL" id="SSMQ01000078">
    <property type="protein sequence ID" value="TKC97962.1"/>
    <property type="molecule type" value="Genomic_DNA"/>
</dbReference>
<keyword evidence="4 6" id="KW-0732">Signal</keyword>
<keyword evidence="2 6" id="KW-0031">Aminopeptidase</keyword>
<evidence type="ECO:0000313" key="8">
    <source>
        <dbReference type="EMBL" id="TKC97962.1"/>
    </source>
</evidence>
<dbReference type="InterPro" id="IPR009003">
    <property type="entry name" value="Peptidase_S1_PA"/>
</dbReference>
<dbReference type="Proteomes" id="UP000309215">
    <property type="component" value="Unassembled WGS sequence"/>
</dbReference>
<dbReference type="GO" id="GO:0043171">
    <property type="term" value="P:peptide catabolic process"/>
    <property type="evidence" value="ECO:0007669"/>
    <property type="project" value="UniProtKB-UniRule"/>
</dbReference>
<protein>
    <recommendedName>
        <fullName evidence="6">Dipeptidyl-peptidase</fullName>
        <ecNumber evidence="6">3.4.14.-</ecNumber>
    </recommendedName>
</protein>
<dbReference type="InterPro" id="IPR043504">
    <property type="entry name" value="Peptidase_S1_PA_chymotrypsin"/>
</dbReference>
<keyword evidence="5 6" id="KW-0378">Hydrolase</keyword>
<organism evidence="8 9">
    <name type="scientific">Polyangium fumosum</name>
    <dbReference type="NCBI Taxonomy" id="889272"/>
    <lineage>
        <taxon>Bacteria</taxon>
        <taxon>Pseudomonadati</taxon>
        <taxon>Myxococcota</taxon>
        <taxon>Polyangia</taxon>
        <taxon>Polyangiales</taxon>
        <taxon>Polyangiaceae</taxon>
        <taxon>Polyangium</taxon>
    </lineage>
</organism>
<feature type="region of interest" description="Disordered" evidence="7">
    <location>
        <begin position="26"/>
        <end position="72"/>
    </location>
</feature>
<dbReference type="SUPFAM" id="SSF50494">
    <property type="entry name" value="Trypsin-like serine proteases"/>
    <property type="match status" value="1"/>
</dbReference>
<keyword evidence="9" id="KW-1185">Reference proteome</keyword>
<evidence type="ECO:0000256" key="3">
    <source>
        <dbReference type="ARBA" id="ARBA00022670"/>
    </source>
</evidence>
<keyword evidence="6" id="KW-0720">Serine protease</keyword>
<evidence type="ECO:0000313" key="9">
    <source>
        <dbReference type="Proteomes" id="UP000309215"/>
    </source>
</evidence>
<dbReference type="GO" id="GO:0008239">
    <property type="term" value="F:dipeptidyl-peptidase activity"/>
    <property type="evidence" value="ECO:0007669"/>
    <property type="project" value="UniProtKB-UniRule"/>
</dbReference>
<name>A0A4U1IUE1_9BACT</name>
<dbReference type="AlphaFoldDB" id="A0A4U1IUE1"/>